<evidence type="ECO:0000313" key="2">
    <source>
        <dbReference type="Proteomes" id="UP000012015"/>
    </source>
</evidence>
<name>M7N9A6_9MICC</name>
<gene>
    <name evidence="1" type="ORF">ADIAG_02383</name>
</gene>
<dbReference type="RefSeq" id="WP_007271562.1">
    <property type="nucleotide sequence ID" value="NZ_AOCK01000006.1"/>
</dbReference>
<dbReference type="PATRIC" id="fig|1276920.7.peg.2386"/>
<evidence type="ECO:0000313" key="1">
    <source>
        <dbReference type="EMBL" id="EMQ98364.1"/>
    </source>
</evidence>
<accession>M7N9A6</accession>
<organism evidence="1 2">
    <name type="scientific">Paeniglutamicibacter gangotriensis Lz1y</name>
    <dbReference type="NCBI Taxonomy" id="1276920"/>
    <lineage>
        <taxon>Bacteria</taxon>
        <taxon>Bacillati</taxon>
        <taxon>Actinomycetota</taxon>
        <taxon>Actinomycetes</taxon>
        <taxon>Micrococcales</taxon>
        <taxon>Micrococcaceae</taxon>
        <taxon>Paeniglutamicibacter</taxon>
    </lineage>
</organism>
<proteinExistence type="predicted"/>
<dbReference type="STRING" id="1276920.ADIAG_02383"/>
<protein>
    <submittedName>
        <fullName evidence="1">Uncharacterized protein</fullName>
    </submittedName>
</protein>
<sequence>MTTPPLDLTAHDLAAIRIIAEGTSRGDTMRIKNTAVLRLLDRLEAAERDLAAVTVSRDGWQTRAEAAEAALQRVTREVDHWLDGGEEDKYHADQIVLALNHTPETETTP</sequence>
<dbReference type="EMBL" id="AOCK01000006">
    <property type="protein sequence ID" value="EMQ98364.1"/>
    <property type="molecule type" value="Genomic_DNA"/>
</dbReference>
<reference evidence="1 2" key="1">
    <citation type="journal article" date="2013" name="Genome Announc.">
        <title>Draft Genome Sequence of Arthrobacter gangotriensis Strain Lz1yT, Isolated from a Penguin Rookery Soil Sample Collected in Antarctica, near the Indian Station Dakshin Gangotri.</title>
        <authorList>
            <person name="Shivaji S."/>
            <person name="Ara S."/>
            <person name="Bandi S."/>
            <person name="Singh A."/>
            <person name="Kumar Pinnaka A."/>
        </authorList>
    </citation>
    <scope>NUCLEOTIDE SEQUENCE [LARGE SCALE GENOMIC DNA]</scope>
    <source>
        <strain evidence="1 2">Lz1y</strain>
    </source>
</reference>
<comment type="caution">
    <text evidence="1">The sequence shown here is derived from an EMBL/GenBank/DDBJ whole genome shotgun (WGS) entry which is preliminary data.</text>
</comment>
<dbReference type="AlphaFoldDB" id="M7N9A6"/>
<keyword evidence="2" id="KW-1185">Reference proteome</keyword>
<dbReference type="Proteomes" id="UP000012015">
    <property type="component" value="Unassembled WGS sequence"/>
</dbReference>